<dbReference type="InterPro" id="IPR011010">
    <property type="entry name" value="DNA_brk_join_enz"/>
</dbReference>
<dbReference type="Gene3D" id="1.10.150.130">
    <property type="match status" value="1"/>
</dbReference>
<evidence type="ECO:0000256" key="3">
    <source>
        <dbReference type="ARBA" id="ARBA00023172"/>
    </source>
</evidence>
<dbReference type="InterPro" id="IPR050090">
    <property type="entry name" value="Tyrosine_recombinase_XerCD"/>
</dbReference>
<dbReference type="InterPro" id="IPR010998">
    <property type="entry name" value="Integrase_recombinase_N"/>
</dbReference>
<evidence type="ECO:0000256" key="1">
    <source>
        <dbReference type="ARBA" id="ARBA00008857"/>
    </source>
</evidence>
<comment type="caution">
    <text evidence="6">The sequence shown here is derived from an EMBL/GenBank/DDBJ whole genome shotgun (WGS) entry which is preliminary data.</text>
</comment>
<comment type="similarity">
    <text evidence="1">Belongs to the 'phage' integrase family.</text>
</comment>
<dbReference type="InterPro" id="IPR002104">
    <property type="entry name" value="Integrase_catalytic"/>
</dbReference>
<evidence type="ECO:0000313" key="6">
    <source>
        <dbReference type="EMBL" id="GAA5144526.1"/>
    </source>
</evidence>
<dbReference type="Proteomes" id="UP001499852">
    <property type="component" value="Unassembled WGS sequence"/>
</dbReference>
<dbReference type="InterPro" id="IPR013762">
    <property type="entry name" value="Integrase-like_cat_sf"/>
</dbReference>
<dbReference type="PANTHER" id="PTHR30349">
    <property type="entry name" value="PHAGE INTEGRASE-RELATED"/>
    <property type="match status" value="1"/>
</dbReference>
<dbReference type="Pfam" id="PF20172">
    <property type="entry name" value="DUF6538"/>
    <property type="match status" value="1"/>
</dbReference>
<evidence type="ECO:0000313" key="7">
    <source>
        <dbReference type="Proteomes" id="UP001499852"/>
    </source>
</evidence>
<dbReference type="RefSeq" id="WP_345737673.1">
    <property type="nucleotide sequence ID" value="NZ_BAABIA010000007.1"/>
</dbReference>
<keyword evidence="7" id="KW-1185">Reference proteome</keyword>
<keyword evidence="2" id="KW-0238">DNA-binding</keyword>
<feature type="domain" description="Tyr recombinase" evidence="5">
    <location>
        <begin position="383"/>
        <end position="585"/>
    </location>
</feature>
<evidence type="ECO:0000256" key="2">
    <source>
        <dbReference type="ARBA" id="ARBA00023125"/>
    </source>
</evidence>
<feature type="compositionally biased region" description="Basic and acidic residues" evidence="4">
    <location>
        <begin position="85"/>
        <end position="98"/>
    </location>
</feature>
<dbReference type="PANTHER" id="PTHR30349:SF41">
    <property type="entry name" value="INTEGRASE_RECOMBINASE PROTEIN MJ0367-RELATED"/>
    <property type="match status" value="1"/>
</dbReference>
<keyword evidence="3" id="KW-0233">DNA recombination</keyword>
<proteinExistence type="inferred from homology"/>
<sequence>MKPSKMYLQKRPENGVWYFRRPIPKDLRDFVNFGNRREFVISLKTDKLPDARKAHHGLWMESERLLEEAKQRKKAAGDENVFTESQRENPGAKDSLKRRPVEQFSRAELVTLAHRWFAGEWQAWLDKYQKRPALMNGTERQQEAEKLETEIEALISGEVFQEQRLAALRRQIIEDAGGYMTLRRSHSAWDAYAEFGSLILEGTLAVRRLAVAFLRTGQPPAMEHLALRLAPMVKDAAKAASSVSLDSLIERFSKDPKRNDLKPKTRDEFALVCGVLREMLGTETPIAAITREQMREIQELYMQLPAHAGTLYPGKTLRESVAQAKREGKEPMARATFNKRMTMISGLFRFAVKELLLAQSPADGLALEGEAKTEGEKSFSADELNRIFAGEVYQRFANQPDAAFTVNHPLRPHEYWSPLIALFEGMRMEEILQLLPSDITEADGVKCIRIREGEEQSLKTKQSVRTIPIHPELERLGFLRYVESVRQSEATELFPDATRGKTYGNRSHNYSKRFNRYLWDVGVKQGRSQCFHSLRHTFTDAMREAEIPQDALRRLGGWTDKSSAETSYGGRLLPYLARHLERVKYEGLNLSHLPRPRIKATVRAKLPERV</sequence>
<dbReference type="InterPro" id="IPR046668">
    <property type="entry name" value="DUF6538"/>
</dbReference>
<protein>
    <recommendedName>
        <fullName evidence="5">Tyr recombinase domain-containing protein</fullName>
    </recommendedName>
</protein>
<dbReference type="SUPFAM" id="SSF56349">
    <property type="entry name" value="DNA breaking-rejoining enzymes"/>
    <property type="match status" value="1"/>
</dbReference>
<dbReference type="EMBL" id="BAABIA010000007">
    <property type="protein sequence ID" value="GAA5144526.1"/>
    <property type="molecule type" value="Genomic_DNA"/>
</dbReference>
<gene>
    <name evidence="6" type="ORF">GCM10023213_34880</name>
</gene>
<reference evidence="7" key="1">
    <citation type="journal article" date="2019" name="Int. J. Syst. Evol. Microbiol.">
        <title>The Global Catalogue of Microorganisms (GCM) 10K type strain sequencing project: providing services to taxonomists for standard genome sequencing and annotation.</title>
        <authorList>
            <consortium name="The Broad Institute Genomics Platform"/>
            <consortium name="The Broad Institute Genome Sequencing Center for Infectious Disease"/>
            <person name="Wu L."/>
            <person name="Ma J."/>
        </authorList>
    </citation>
    <scope>NUCLEOTIDE SEQUENCE [LARGE SCALE GENOMIC DNA]</scope>
    <source>
        <strain evidence="7">JCM 18053</strain>
    </source>
</reference>
<evidence type="ECO:0000256" key="4">
    <source>
        <dbReference type="SAM" id="MobiDB-lite"/>
    </source>
</evidence>
<organism evidence="6 7">
    <name type="scientific">Prosthecobacter algae</name>
    <dbReference type="NCBI Taxonomy" id="1144682"/>
    <lineage>
        <taxon>Bacteria</taxon>
        <taxon>Pseudomonadati</taxon>
        <taxon>Verrucomicrobiota</taxon>
        <taxon>Verrucomicrobiia</taxon>
        <taxon>Verrucomicrobiales</taxon>
        <taxon>Verrucomicrobiaceae</taxon>
        <taxon>Prosthecobacter</taxon>
    </lineage>
</organism>
<dbReference type="Gene3D" id="1.10.443.10">
    <property type="entry name" value="Intergrase catalytic core"/>
    <property type="match status" value="1"/>
</dbReference>
<name>A0ABP9PCV2_9BACT</name>
<dbReference type="Pfam" id="PF00589">
    <property type="entry name" value="Phage_integrase"/>
    <property type="match status" value="1"/>
</dbReference>
<accession>A0ABP9PCV2</accession>
<dbReference type="CDD" id="cd01184">
    <property type="entry name" value="INT_C_like_1"/>
    <property type="match status" value="1"/>
</dbReference>
<feature type="region of interest" description="Disordered" evidence="4">
    <location>
        <begin position="69"/>
        <end position="98"/>
    </location>
</feature>
<dbReference type="PROSITE" id="PS51898">
    <property type="entry name" value="TYR_RECOMBINASE"/>
    <property type="match status" value="1"/>
</dbReference>
<evidence type="ECO:0000259" key="5">
    <source>
        <dbReference type="PROSITE" id="PS51898"/>
    </source>
</evidence>